<dbReference type="PANTHER" id="PTHR42736:SF1">
    <property type="entry name" value="PROTEIN-GLUTAMINE GAMMA-GLUTAMYLTRANSFERASE"/>
    <property type="match status" value="1"/>
</dbReference>
<evidence type="ECO:0000313" key="5">
    <source>
        <dbReference type="Proteomes" id="UP000544110"/>
    </source>
</evidence>
<feature type="transmembrane region" description="Helical" evidence="2">
    <location>
        <begin position="133"/>
        <end position="152"/>
    </location>
</feature>
<keyword evidence="2" id="KW-0812">Transmembrane</keyword>
<organism evidence="4 5">
    <name type="scientific">Nocardioides perillae</name>
    <dbReference type="NCBI Taxonomy" id="1119534"/>
    <lineage>
        <taxon>Bacteria</taxon>
        <taxon>Bacillati</taxon>
        <taxon>Actinomycetota</taxon>
        <taxon>Actinomycetes</taxon>
        <taxon>Propionibacteriales</taxon>
        <taxon>Nocardioidaceae</taxon>
        <taxon>Nocardioides</taxon>
    </lineage>
</organism>
<feature type="transmembrane region" description="Helical" evidence="2">
    <location>
        <begin position="78"/>
        <end position="100"/>
    </location>
</feature>
<feature type="transmembrane region" description="Helical" evidence="2">
    <location>
        <begin position="631"/>
        <end position="654"/>
    </location>
</feature>
<proteinExistence type="predicted"/>
<accession>A0A7Y9RX96</accession>
<feature type="transmembrane region" description="Helical" evidence="2">
    <location>
        <begin position="51"/>
        <end position="71"/>
    </location>
</feature>
<reference evidence="4 5" key="1">
    <citation type="submission" date="2020-07" db="EMBL/GenBank/DDBJ databases">
        <title>Sequencing the genomes of 1000 actinobacteria strains.</title>
        <authorList>
            <person name="Klenk H.-P."/>
        </authorList>
    </citation>
    <scope>NUCLEOTIDE SEQUENCE [LARGE SCALE GENOMIC DNA]</scope>
    <source>
        <strain evidence="4 5">DSM 24552</strain>
    </source>
</reference>
<feature type="region of interest" description="Disordered" evidence="1">
    <location>
        <begin position="561"/>
        <end position="627"/>
    </location>
</feature>
<evidence type="ECO:0000259" key="3">
    <source>
        <dbReference type="SMART" id="SM00460"/>
    </source>
</evidence>
<dbReference type="EMBL" id="JACCAC010000001">
    <property type="protein sequence ID" value="NYG56243.1"/>
    <property type="molecule type" value="Genomic_DNA"/>
</dbReference>
<dbReference type="Pfam" id="PF01841">
    <property type="entry name" value="Transglut_core"/>
    <property type="match status" value="1"/>
</dbReference>
<keyword evidence="2" id="KW-1133">Transmembrane helix</keyword>
<dbReference type="InterPro" id="IPR052901">
    <property type="entry name" value="Bact_TGase-like"/>
</dbReference>
<dbReference type="InterPro" id="IPR021878">
    <property type="entry name" value="TgpA_N"/>
</dbReference>
<dbReference type="Gene3D" id="3.10.620.30">
    <property type="match status" value="1"/>
</dbReference>
<feature type="transmembrane region" description="Helical" evidence="2">
    <location>
        <begin position="224"/>
        <end position="244"/>
    </location>
</feature>
<feature type="transmembrane region" description="Helical" evidence="2">
    <location>
        <begin position="183"/>
        <end position="200"/>
    </location>
</feature>
<keyword evidence="4" id="KW-0378">Hydrolase</keyword>
<dbReference type="SMART" id="SM00460">
    <property type="entry name" value="TGc"/>
    <property type="match status" value="1"/>
</dbReference>
<dbReference type="AlphaFoldDB" id="A0A7Y9RX96"/>
<evidence type="ECO:0000256" key="2">
    <source>
        <dbReference type="SAM" id="Phobius"/>
    </source>
</evidence>
<dbReference type="SUPFAM" id="SSF54001">
    <property type="entry name" value="Cysteine proteinases"/>
    <property type="match status" value="1"/>
</dbReference>
<keyword evidence="4" id="KW-0645">Protease</keyword>
<name>A0A7Y9RX96_9ACTN</name>
<dbReference type="InterPro" id="IPR002931">
    <property type="entry name" value="Transglutaminase-like"/>
</dbReference>
<keyword evidence="2" id="KW-0472">Membrane</keyword>
<dbReference type="Proteomes" id="UP000544110">
    <property type="component" value="Unassembled WGS sequence"/>
</dbReference>
<dbReference type="InterPro" id="IPR038765">
    <property type="entry name" value="Papain-like_cys_pep_sf"/>
</dbReference>
<evidence type="ECO:0000313" key="4">
    <source>
        <dbReference type="EMBL" id="NYG56243.1"/>
    </source>
</evidence>
<gene>
    <name evidence="4" type="ORF">BJ989_002547</name>
</gene>
<feature type="transmembrane region" description="Helical" evidence="2">
    <location>
        <begin position="159"/>
        <end position="177"/>
    </location>
</feature>
<protein>
    <submittedName>
        <fullName evidence="4">Transglutaminase-like putative cysteine protease</fullName>
    </submittedName>
</protein>
<dbReference type="PANTHER" id="PTHR42736">
    <property type="entry name" value="PROTEIN-GLUTAMINE GAMMA-GLUTAMYLTRANSFERASE"/>
    <property type="match status" value="1"/>
</dbReference>
<dbReference type="GO" id="GO:0006508">
    <property type="term" value="P:proteolysis"/>
    <property type="evidence" value="ECO:0007669"/>
    <property type="project" value="UniProtKB-KW"/>
</dbReference>
<dbReference type="GO" id="GO:0008233">
    <property type="term" value="F:peptidase activity"/>
    <property type="evidence" value="ECO:0007669"/>
    <property type="project" value="UniProtKB-KW"/>
</dbReference>
<feature type="transmembrane region" description="Helical" evidence="2">
    <location>
        <begin position="20"/>
        <end position="39"/>
    </location>
</feature>
<comment type="caution">
    <text evidence="4">The sequence shown here is derived from an EMBL/GenBank/DDBJ whole genome shotgun (WGS) entry which is preliminary data.</text>
</comment>
<dbReference type="RefSeq" id="WP_179518533.1">
    <property type="nucleotide sequence ID" value="NZ_JACCAC010000001.1"/>
</dbReference>
<dbReference type="Pfam" id="PF11992">
    <property type="entry name" value="TgpA_N"/>
    <property type="match status" value="1"/>
</dbReference>
<sequence length="803" mass="83425">MTTPPPTRERRDGFDGLDGLGHHLALALAAALTTWAATWAWRGFSVDSSPWLVPLLLLAVLVAVGGAVGRWARVPGPLLVVGQVAGSGLVAVALVAGTAVPGPGTVERLVSRLRGAVASAQEYAAPVPADAPSIAPLLVLGGLACLVLVDLLAGTLRRAALAGLPLLTVYALPVSMLGDGAPWPVFALVAVGYLLVLALQEDEQVERWGRGLAGGGPAVLGRPLAARLGAAAVGAAVTVLALLAPVSAPSAGLTLFEGGLGPGGDGEIELDDPMVDLRRDLRERDDVPLLRVRTDDPDPDYLRITVLERFSDNAWTSGGRDLPDTQRADGSGLPATGVDAEVAARSDRFAYAFEATDALRSEWLPVPFPLRSVDAPGNWKYDLSTLDVLATDEDGGLTTAGLSWSATGLEPAFDEAALDDALPGSDLVDPVYTELPELPALVTDLAREAAGDGTALDQAKALQAFFRVGGDFQYTLEAPAGNGSDDLVAFLTDDADGRRGYCEQFASAMAVMARVVGIPSRVAMGFLEPTQVAPGEFEYSTDDLHAWPELFFAGQGWVRFEPTPGGPGGRAQVPPPWTVGDAPAPAPAAPEGQVGVDPLDPDRGGAASPAPAPDEAPEAADARTDGDGTPWRAVVLTLLTLALLVAVALVPRALHRARTRRRWADAAQGRAGVGSTAWRALQDGCRDLGVAWPGGRSPAETRRALGPALASGPVSADAALARLARLVEHEWYAAPADAAPAETRGRAGLATDARRDTELVLEAVASGVSPRARVRAEWAPRSVLRRDRGLDHPVGPVLADQVH</sequence>
<feature type="domain" description="Transglutaminase-like" evidence="3">
    <location>
        <begin position="494"/>
        <end position="564"/>
    </location>
</feature>
<feature type="region of interest" description="Disordered" evidence="1">
    <location>
        <begin position="315"/>
        <end position="334"/>
    </location>
</feature>
<keyword evidence="5" id="KW-1185">Reference proteome</keyword>
<evidence type="ECO:0000256" key="1">
    <source>
        <dbReference type="SAM" id="MobiDB-lite"/>
    </source>
</evidence>